<dbReference type="GO" id="GO:0016491">
    <property type="term" value="F:oxidoreductase activity"/>
    <property type="evidence" value="ECO:0007669"/>
    <property type="project" value="InterPro"/>
</dbReference>
<sequence>MDHAAVFACSHRRGGNSDHAAVFACSHRRGGNSDHAAELLARGVREAGGRAEVLYVRDFKVMPCLACGYCDSPERTGRERCVLGTTDQAWDLFAHCLSARTILFASPIYFYHLPSRLKTWIDRGQQFWRARLDDEPWIRDLPERTAHAALLAGQPSGEKLFDGARLTLKYFVKNFNMALAAPLVFRGVDTRSDLRARSDFETRIVELGAKAWETGPDRTG</sequence>
<dbReference type="OrthoDB" id="9805976at2"/>
<protein>
    <submittedName>
        <fullName evidence="4">NADPH-dependent FMN reductase</fullName>
    </submittedName>
</protein>
<comment type="caution">
    <text evidence="4">The sequence shown here is derived from an EMBL/GenBank/DDBJ whole genome shotgun (WGS) entry which is preliminary data.</text>
</comment>
<evidence type="ECO:0000313" key="5">
    <source>
        <dbReference type="Proteomes" id="UP000181901"/>
    </source>
</evidence>
<evidence type="ECO:0000256" key="1">
    <source>
        <dbReference type="ARBA" id="ARBA00022630"/>
    </source>
</evidence>
<dbReference type="Proteomes" id="UP000181901">
    <property type="component" value="Unassembled WGS sequence"/>
</dbReference>
<evidence type="ECO:0000313" key="4">
    <source>
        <dbReference type="EMBL" id="OIQ49083.1"/>
    </source>
</evidence>
<dbReference type="InterPro" id="IPR005025">
    <property type="entry name" value="FMN_Rdtase-like_dom"/>
</dbReference>
<name>A0A1J5N0A7_9BACT</name>
<dbReference type="PANTHER" id="PTHR43278">
    <property type="entry name" value="NAD(P)H-DEPENDENT FMN-CONTAINING OXIDOREDUCTASE YWQN-RELATED"/>
    <property type="match status" value="1"/>
</dbReference>
<dbReference type="Pfam" id="PF03358">
    <property type="entry name" value="FMN_red"/>
    <property type="match status" value="1"/>
</dbReference>
<keyword evidence="2" id="KW-0288">FMN</keyword>
<dbReference type="Gene3D" id="3.40.50.360">
    <property type="match status" value="1"/>
</dbReference>
<dbReference type="PANTHER" id="PTHR43278:SF4">
    <property type="entry name" value="NAD(P)H-DEPENDENT FMN-CONTAINING OXIDOREDUCTASE YWQN-RELATED"/>
    <property type="match status" value="1"/>
</dbReference>
<dbReference type="InterPro" id="IPR029039">
    <property type="entry name" value="Flavoprotein-like_sf"/>
</dbReference>
<dbReference type="EMBL" id="LKAQ01000004">
    <property type="protein sequence ID" value="OIQ49083.1"/>
    <property type="molecule type" value="Genomic_DNA"/>
</dbReference>
<evidence type="ECO:0000259" key="3">
    <source>
        <dbReference type="Pfam" id="PF03358"/>
    </source>
</evidence>
<organism evidence="4 5">
    <name type="scientific">Pseudodesulfovibrio hydrargyri</name>
    <dbReference type="NCBI Taxonomy" id="2125990"/>
    <lineage>
        <taxon>Bacteria</taxon>
        <taxon>Pseudomonadati</taxon>
        <taxon>Thermodesulfobacteriota</taxon>
        <taxon>Desulfovibrionia</taxon>
        <taxon>Desulfovibrionales</taxon>
        <taxon>Desulfovibrionaceae</taxon>
    </lineage>
</organism>
<accession>A0A1J5N0A7</accession>
<dbReference type="SUPFAM" id="SSF52218">
    <property type="entry name" value="Flavoproteins"/>
    <property type="match status" value="1"/>
</dbReference>
<proteinExistence type="predicted"/>
<keyword evidence="1" id="KW-0285">Flavoprotein</keyword>
<reference evidence="4 5" key="1">
    <citation type="submission" date="2015-09" db="EMBL/GenBank/DDBJ databases">
        <title>Genome of Desulfovibrio dechloracetivorans BerOc1, a mercury methylating strain isolated from highly hydrocarbons and metals contaminated coastal sediments.</title>
        <authorList>
            <person name="Goni Urriza M."/>
            <person name="Gassie C."/>
            <person name="Bouchez O."/>
            <person name="Klopp C."/>
            <person name="Ranchou-Peyruse A."/>
            <person name="Remy G."/>
        </authorList>
    </citation>
    <scope>NUCLEOTIDE SEQUENCE [LARGE SCALE GENOMIC DNA]</scope>
    <source>
        <strain evidence="4 5">BerOc1</strain>
    </source>
</reference>
<evidence type="ECO:0000256" key="2">
    <source>
        <dbReference type="ARBA" id="ARBA00022643"/>
    </source>
</evidence>
<keyword evidence="5" id="KW-1185">Reference proteome</keyword>
<dbReference type="RefSeq" id="WP_071544634.1">
    <property type="nucleotide sequence ID" value="NZ_LKAQ01000004.1"/>
</dbReference>
<feature type="domain" description="NADPH-dependent FMN reductase-like" evidence="3">
    <location>
        <begin position="21"/>
        <end position="125"/>
    </location>
</feature>
<dbReference type="AlphaFoldDB" id="A0A1J5N0A7"/>
<gene>
    <name evidence="4" type="ORF">BerOc1_01003</name>
</gene>
<dbReference type="InterPro" id="IPR051796">
    <property type="entry name" value="ISF_SsuE-like"/>
</dbReference>